<dbReference type="Gene3D" id="3.30.200.20">
    <property type="entry name" value="Phosphorylase Kinase, domain 1"/>
    <property type="match status" value="1"/>
</dbReference>
<dbReference type="InterPro" id="IPR017441">
    <property type="entry name" value="Protein_kinase_ATP_BS"/>
</dbReference>
<evidence type="ECO:0000256" key="5">
    <source>
        <dbReference type="ARBA" id="ARBA00022741"/>
    </source>
</evidence>
<name>A0A3S3NW96_9ACAR</name>
<feature type="domain" description="Protein kinase" evidence="13">
    <location>
        <begin position="282"/>
        <end position="361"/>
    </location>
</feature>
<keyword evidence="7 11" id="KW-0067">ATP-binding</keyword>
<gene>
    <name evidence="15" type="ORF">B4U79_02217</name>
</gene>
<feature type="domain" description="Doublecortin" evidence="14">
    <location>
        <begin position="90"/>
        <end position="172"/>
    </location>
</feature>
<keyword evidence="16" id="KW-1185">Reference proteome</keyword>
<dbReference type="PROSITE" id="PS00107">
    <property type="entry name" value="PROTEIN_KINASE_ATP"/>
    <property type="match status" value="1"/>
</dbReference>
<dbReference type="EC" id="2.7.11.1" evidence="2"/>
<evidence type="ECO:0000256" key="10">
    <source>
        <dbReference type="ARBA" id="ARBA00048679"/>
    </source>
</evidence>
<keyword evidence="3" id="KW-0723">Serine/threonine-protein kinase</keyword>
<evidence type="ECO:0000256" key="12">
    <source>
        <dbReference type="SAM" id="MobiDB-lite"/>
    </source>
</evidence>
<feature type="non-terminal residue" evidence="15">
    <location>
        <position position="361"/>
    </location>
</feature>
<dbReference type="InterPro" id="IPR003533">
    <property type="entry name" value="Doublecortin_dom"/>
</dbReference>
<evidence type="ECO:0000256" key="3">
    <source>
        <dbReference type="ARBA" id="ARBA00022527"/>
    </source>
</evidence>
<proteinExistence type="inferred from homology"/>
<dbReference type="GO" id="GO:0004674">
    <property type="term" value="F:protein serine/threonine kinase activity"/>
    <property type="evidence" value="ECO:0007669"/>
    <property type="project" value="UniProtKB-KW"/>
</dbReference>
<keyword evidence="6 15" id="KW-0418">Kinase</keyword>
<protein>
    <recommendedName>
        <fullName evidence="2">non-specific serine/threonine protein kinase</fullName>
        <ecNumber evidence="2">2.7.11.1</ecNumber>
    </recommendedName>
    <alternativeName>
        <fullName evidence="8">Doublecortin-like and CAM kinase-like protein</fullName>
    </alternativeName>
</protein>
<evidence type="ECO:0000256" key="1">
    <source>
        <dbReference type="ARBA" id="ARBA00005354"/>
    </source>
</evidence>
<dbReference type="AlphaFoldDB" id="A0A3S3NW96"/>
<evidence type="ECO:0000256" key="4">
    <source>
        <dbReference type="ARBA" id="ARBA00022679"/>
    </source>
</evidence>
<evidence type="ECO:0000259" key="13">
    <source>
        <dbReference type="PROSITE" id="PS50011"/>
    </source>
</evidence>
<comment type="catalytic activity">
    <reaction evidence="9">
        <text>L-threonyl-[protein] + ATP = O-phospho-L-threonyl-[protein] + ADP + H(+)</text>
        <dbReference type="Rhea" id="RHEA:46608"/>
        <dbReference type="Rhea" id="RHEA-COMP:11060"/>
        <dbReference type="Rhea" id="RHEA-COMP:11605"/>
        <dbReference type="ChEBI" id="CHEBI:15378"/>
        <dbReference type="ChEBI" id="CHEBI:30013"/>
        <dbReference type="ChEBI" id="CHEBI:30616"/>
        <dbReference type="ChEBI" id="CHEBI:61977"/>
        <dbReference type="ChEBI" id="CHEBI:456216"/>
        <dbReference type="EC" id="2.7.11.1"/>
    </reaction>
</comment>
<comment type="caution">
    <text evidence="15">The sequence shown here is derived from an EMBL/GenBank/DDBJ whole genome shotgun (WGS) entry which is preliminary data.</text>
</comment>
<dbReference type="GO" id="GO:0005524">
    <property type="term" value="F:ATP binding"/>
    <property type="evidence" value="ECO:0007669"/>
    <property type="project" value="UniProtKB-UniRule"/>
</dbReference>
<feature type="binding site" evidence="11">
    <location>
        <position position="311"/>
    </location>
    <ligand>
        <name>ATP</name>
        <dbReference type="ChEBI" id="CHEBI:30616"/>
    </ligand>
</feature>
<accession>A0A3S3NW96</accession>
<evidence type="ECO:0000256" key="9">
    <source>
        <dbReference type="ARBA" id="ARBA00047899"/>
    </source>
</evidence>
<evidence type="ECO:0000256" key="8">
    <source>
        <dbReference type="ARBA" id="ARBA00031092"/>
    </source>
</evidence>
<evidence type="ECO:0000256" key="11">
    <source>
        <dbReference type="PROSITE-ProRule" id="PRU10141"/>
    </source>
</evidence>
<dbReference type="InterPro" id="IPR036572">
    <property type="entry name" value="Doublecortin_dom_sf"/>
</dbReference>
<dbReference type="SUPFAM" id="SSF89837">
    <property type="entry name" value="Doublecortin (DC)"/>
    <property type="match status" value="1"/>
</dbReference>
<dbReference type="PROSITE" id="PS50011">
    <property type="entry name" value="PROTEIN_KINASE_DOM"/>
    <property type="match status" value="1"/>
</dbReference>
<dbReference type="SUPFAM" id="SSF56112">
    <property type="entry name" value="Protein kinase-like (PK-like)"/>
    <property type="match status" value="1"/>
</dbReference>
<dbReference type="OrthoDB" id="1738954at2759"/>
<dbReference type="Gene3D" id="3.10.20.230">
    <property type="entry name" value="Doublecortin domain"/>
    <property type="match status" value="1"/>
</dbReference>
<evidence type="ECO:0000256" key="7">
    <source>
        <dbReference type="ARBA" id="ARBA00022840"/>
    </source>
</evidence>
<reference evidence="15 16" key="1">
    <citation type="journal article" date="2018" name="Gigascience">
        <title>Genomes of trombidid mites reveal novel predicted allergens and laterally-transferred genes associated with secondary metabolism.</title>
        <authorList>
            <person name="Dong X."/>
            <person name="Chaisiri K."/>
            <person name="Xia D."/>
            <person name="Armstrong S.D."/>
            <person name="Fang Y."/>
            <person name="Donnelly M.J."/>
            <person name="Kadowaki T."/>
            <person name="McGarry J.W."/>
            <person name="Darby A.C."/>
            <person name="Makepeace B.L."/>
        </authorList>
    </citation>
    <scope>NUCLEOTIDE SEQUENCE [LARGE SCALE GENOMIC DNA]</scope>
    <source>
        <strain evidence="15">UoL-WK</strain>
    </source>
</reference>
<organism evidence="15 16">
    <name type="scientific">Dinothrombium tinctorium</name>
    <dbReference type="NCBI Taxonomy" id="1965070"/>
    <lineage>
        <taxon>Eukaryota</taxon>
        <taxon>Metazoa</taxon>
        <taxon>Ecdysozoa</taxon>
        <taxon>Arthropoda</taxon>
        <taxon>Chelicerata</taxon>
        <taxon>Arachnida</taxon>
        <taxon>Acari</taxon>
        <taxon>Acariformes</taxon>
        <taxon>Trombidiformes</taxon>
        <taxon>Prostigmata</taxon>
        <taxon>Anystina</taxon>
        <taxon>Parasitengona</taxon>
        <taxon>Trombidioidea</taxon>
        <taxon>Trombidiidae</taxon>
        <taxon>Dinothrombium</taxon>
    </lineage>
</organism>
<dbReference type="GO" id="GO:0035556">
    <property type="term" value="P:intracellular signal transduction"/>
    <property type="evidence" value="ECO:0007669"/>
    <property type="project" value="InterPro"/>
</dbReference>
<feature type="region of interest" description="Disordered" evidence="12">
    <location>
        <begin position="192"/>
        <end position="260"/>
    </location>
</feature>
<evidence type="ECO:0000256" key="2">
    <source>
        <dbReference type="ARBA" id="ARBA00012513"/>
    </source>
</evidence>
<dbReference type="InterPro" id="IPR000719">
    <property type="entry name" value="Prot_kinase_dom"/>
</dbReference>
<dbReference type="EMBL" id="NCKU01003568">
    <property type="protein sequence ID" value="RWS07278.1"/>
    <property type="molecule type" value="Genomic_DNA"/>
</dbReference>
<dbReference type="Pfam" id="PF03607">
    <property type="entry name" value="DCX"/>
    <property type="match status" value="1"/>
</dbReference>
<evidence type="ECO:0000313" key="15">
    <source>
        <dbReference type="EMBL" id="RWS07278.1"/>
    </source>
</evidence>
<evidence type="ECO:0000259" key="14">
    <source>
        <dbReference type="PROSITE" id="PS50309"/>
    </source>
</evidence>
<dbReference type="STRING" id="1965070.A0A3S3NW96"/>
<dbReference type="PROSITE" id="PS50309">
    <property type="entry name" value="DC"/>
    <property type="match status" value="1"/>
</dbReference>
<dbReference type="FunFam" id="3.30.200.20:FF:000042">
    <property type="entry name" value="Aurora kinase A"/>
    <property type="match status" value="1"/>
</dbReference>
<comment type="similarity">
    <text evidence="1">Belongs to the protein kinase superfamily. CAMK Ser/Thr protein kinase family. CaMK subfamily.</text>
</comment>
<dbReference type="PANTHER" id="PTHR24347">
    <property type="entry name" value="SERINE/THREONINE-PROTEIN KINASE"/>
    <property type="match status" value="1"/>
</dbReference>
<keyword evidence="4" id="KW-0808">Transferase</keyword>
<evidence type="ECO:0000313" key="16">
    <source>
        <dbReference type="Proteomes" id="UP000285301"/>
    </source>
</evidence>
<comment type="catalytic activity">
    <reaction evidence="10">
        <text>L-seryl-[protein] + ATP = O-phospho-L-seryl-[protein] + ADP + H(+)</text>
        <dbReference type="Rhea" id="RHEA:17989"/>
        <dbReference type="Rhea" id="RHEA-COMP:9863"/>
        <dbReference type="Rhea" id="RHEA-COMP:11604"/>
        <dbReference type="ChEBI" id="CHEBI:15378"/>
        <dbReference type="ChEBI" id="CHEBI:29999"/>
        <dbReference type="ChEBI" id="CHEBI:30616"/>
        <dbReference type="ChEBI" id="CHEBI:83421"/>
        <dbReference type="ChEBI" id="CHEBI:456216"/>
        <dbReference type="EC" id="2.7.11.1"/>
    </reaction>
</comment>
<sequence>MDACQQRKHARNASNDCDACDERCADATTIDENGGHSNDCDDQCAVSDTLSNSVVKQLSMKSVASSIASNKSSSTTATTNSSPTTFIRPKLVTVFRNGTKPRKSIRLLLNKKTVHSFEQVLGDIAEKFDSGTTVRKLFTQKGKQVLCLQDLFGDDDIFIAYGVEKHSPEDFILDSEESKSVYINKTSSLNRHSLSSKRLTPNTKRVSSPLSTKNCSSPHCNGNSSNEPTSNGKHHASNNGVNCKEPNQNKSLVKNSTTTNKATIRTSNSISVLFPKEVIQKYEIGLIIGDGNFAVVHECVHKSKRKQFALKIIDKTKCKGKEAMIANEVAILRKVKHSNIIQLIEDFDYSNELYLVMELVT</sequence>
<dbReference type="Pfam" id="PF00069">
    <property type="entry name" value="Pkinase"/>
    <property type="match status" value="1"/>
</dbReference>
<dbReference type="InterPro" id="IPR011009">
    <property type="entry name" value="Kinase-like_dom_sf"/>
</dbReference>
<dbReference type="SMART" id="SM00537">
    <property type="entry name" value="DCX"/>
    <property type="match status" value="1"/>
</dbReference>
<evidence type="ECO:0000256" key="6">
    <source>
        <dbReference type="ARBA" id="ARBA00022777"/>
    </source>
</evidence>
<keyword evidence="5 11" id="KW-0547">Nucleotide-binding</keyword>
<dbReference type="Proteomes" id="UP000285301">
    <property type="component" value="Unassembled WGS sequence"/>
</dbReference>